<dbReference type="GO" id="GO:0006391">
    <property type="term" value="P:transcription initiation at mitochondrial promoter"/>
    <property type="evidence" value="ECO:0007669"/>
    <property type="project" value="TreeGrafter"/>
</dbReference>
<dbReference type="InterPro" id="IPR023165">
    <property type="entry name" value="rRNA_Ade_diMease-like_C"/>
</dbReference>
<dbReference type="InterPro" id="IPR029063">
    <property type="entry name" value="SAM-dependent_MTases_sf"/>
</dbReference>
<dbReference type="GO" id="GO:0008168">
    <property type="term" value="F:methyltransferase activity"/>
    <property type="evidence" value="ECO:0007669"/>
    <property type="project" value="UniProtKB-KW"/>
</dbReference>
<accession>A0A163GU28</accession>
<dbReference type="Proteomes" id="UP000076837">
    <property type="component" value="Unassembled WGS sequence"/>
</dbReference>
<evidence type="ECO:0000256" key="5">
    <source>
        <dbReference type="ARBA" id="ARBA00022691"/>
    </source>
</evidence>
<feature type="compositionally biased region" description="Basic residues" evidence="8">
    <location>
        <begin position="79"/>
        <end position="88"/>
    </location>
</feature>
<dbReference type="PANTHER" id="PTHR11727">
    <property type="entry name" value="DIMETHYLADENOSINE TRANSFERASE"/>
    <property type="match status" value="1"/>
</dbReference>
<evidence type="ECO:0000256" key="1">
    <source>
        <dbReference type="ARBA" id="ARBA00004173"/>
    </source>
</evidence>
<dbReference type="GO" id="GO:0034246">
    <property type="term" value="F:mitochondrial transcription factor activity"/>
    <property type="evidence" value="ECO:0007669"/>
    <property type="project" value="TreeGrafter"/>
</dbReference>
<feature type="region of interest" description="Disordered" evidence="8">
    <location>
        <begin position="67"/>
        <end position="88"/>
    </location>
</feature>
<reference evidence="9 10" key="1">
    <citation type="journal article" date="2016" name="Sci. Rep.">
        <title>Draft genome sequencing and secretome analysis of fungal phytopathogen Ascochyta rabiei provides insight into the necrotrophic effector repertoire.</title>
        <authorList>
            <person name="Verma S."/>
            <person name="Gazara R.K."/>
            <person name="Nizam S."/>
            <person name="Parween S."/>
            <person name="Chattopadhyay D."/>
            <person name="Verma P.K."/>
        </authorList>
    </citation>
    <scope>NUCLEOTIDE SEQUENCE [LARGE SCALE GENOMIC DNA]</scope>
    <source>
        <strain evidence="9 10">ArDII</strain>
    </source>
</reference>
<evidence type="ECO:0000256" key="7">
    <source>
        <dbReference type="ARBA" id="ARBA00024915"/>
    </source>
</evidence>
<dbReference type="EMBL" id="JYNV01000145">
    <property type="protein sequence ID" value="KZM25016.1"/>
    <property type="molecule type" value="Genomic_DNA"/>
</dbReference>
<gene>
    <name evidence="9" type="ORF">ST47_g3856</name>
</gene>
<keyword evidence="10" id="KW-1185">Reference proteome</keyword>
<keyword evidence="3 9" id="KW-0489">Methyltransferase</keyword>
<keyword evidence="4 9" id="KW-0808">Transferase</keyword>
<evidence type="ECO:0000256" key="3">
    <source>
        <dbReference type="ARBA" id="ARBA00022603"/>
    </source>
</evidence>
<dbReference type="AlphaFoldDB" id="A0A163GU28"/>
<protein>
    <recommendedName>
        <fullName evidence="2">Mitochondrial transcription factor 1</fullName>
    </recommendedName>
</protein>
<comment type="function">
    <text evidence="7">Mitochondrial transcription factor that confers selective promoter recognition on the core subunit of the yeast mitochondrial RNA polymerase. Interacts with DNA in a non-specific manner.</text>
</comment>
<evidence type="ECO:0000256" key="8">
    <source>
        <dbReference type="SAM" id="MobiDB-lite"/>
    </source>
</evidence>
<dbReference type="InterPro" id="IPR001737">
    <property type="entry name" value="KsgA/Erm"/>
</dbReference>
<proteinExistence type="predicted"/>
<evidence type="ECO:0000313" key="10">
    <source>
        <dbReference type="Proteomes" id="UP000076837"/>
    </source>
</evidence>
<dbReference type="PANTHER" id="PTHR11727:SF17">
    <property type="entry name" value="DIMETHYLADENOSINE TRANSFERASE 1, MITOCHONDRIAL"/>
    <property type="match status" value="1"/>
</dbReference>
<name>A0A163GU28_DIDRA</name>
<dbReference type="GO" id="GO:0003723">
    <property type="term" value="F:RNA binding"/>
    <property type="evidence" value="ECO:0007669"/>
    <property type="project" value="UniProtKB-KW"/>
</dbReference>
<sequence>MFRIRPSIPRLGPRSLESSRAWISSSASVSAGSKAGMMSHWTPEKLATTEKYPLTLELFDKMHPNTEEPAKKMQQSQSRAKKKSITTRHARTQIVSPDLCDDVFAYYGKSLEIHRGCDILDINPGAGLWSQKLHAFLQPRSHVLLEPNPDRFRSFLDPLLNAPGSKYKLVQKDTTELQSYTQLVDEGVFPHQTRIDPDDGSRQEVNTTLLVTGMLAWDPTLPGMAFDSMAKQLYNFFASAVRTNELFHAYGRVRTLLWMAADDFRPLLAESSAQFAKGNCLLEMTHDTQQVVNGPRSKRGMGKGTSGREPQYEIESMIGALRRGRENGMPLPTHRQDTIHQIAAEIEELTAGTGRTRYTWLHDYLVAKHHEGNSAIGMLPDSFFTHADEAKAVQAKYPDLDLEAMGNARVSGVRRVGSFWADKKDHPGREEVQSYVVTKAADRALVTKKESIEAIADIGEEMYHAECRALRMSPGPEKDALLKEIADLETKWNKPLAKIGVNYRTTPHSVLDDRLSLRSPPYPRLQWDRRPFEPLTMHPDEAWPPTRLSLISSTPFPRPAGQTADWYEWVQDFLYGLFSMGSQSLPEALDKMQHGASQIIDSCPSLRDPDKGGRLNMRHLRVRMLTAEMIEQLVLAYRDWPFKEPGSDHNRYFRWKGMNKGGDKFGGM</sequence>
<evidence type="ECO:0000256" key="2">
    <source>
        <dbReference type="ARBA" id="ARBA00013836"/>
    </source>
</evidence>
<dbReference type="GO" id="GO:0005759">
    <property type="term" value="C:mitochondrial matrix"/>
    <property type="evidence" value="ECO:0007669"/>
    <property type="project" value="TreeGrafter"/>
</dbReference>
<keyword evidence="5" id="KW-0949">S-adenosyl-L-methionine</keyword>
<dbReference type="Gene3D" id="1.10.8.100">
    <property type="entry name" value="Ribosomal RNA adenine dimethylase-like, domain 2"/>
    <property type="match status" value="1"/>
</dbReference>
<dbReference type="GO" id="GO:0034245">
    <property type="term" value="C:mitochondrial DNA-directed RNA polymerase complex"/>
    <property type="evidence" value="ECO:0007669"/>
    <property type="project" value="TreeGrafter"/>
</dbReference>
<organism evidence="9 10">
    <name type="scientific">Didymella rabiei</name>
    <name type="common">Chickpea ascochyta blight fungus</name>
    <name type="synonym">Mycosphaerella rabiei</name>
    <dbReference type="NCBI Taxonomy" id="5454"/>
    <lineage>
        <taxon>Eukaryota</taxon>
        <taxon>Fungi</taxon>
        <taxon>Dikarya</taxon>
        <taxon>Ascomycota</taxon>
        <taxon>Pezizomycotina</taxon>
        <taxon>Dothideomycetes</taxon>
        <taxon>Pleosporomycetidae</taxon>
        <taxon>Pleosporales</taxon>
        <taxon>Pleosporineae</taxon>
        <taxon>Didymellaceae</taxon>
        <taxon>Ascochyta</taxon>
    </lineage>
</organism>
<comment type="subcellular location">
    <subcellularLocation>
        <location evidence="1">Mitochondrion</location>
    </subcellularLocation>
</comment>
<evidence type="ECO:0000256" key="4">
    <source>
        <dbReference type="ARBA" id="ARBA00022679"/>
    </source>
</evidence>
<dbReference type="Gene3D" id="3.40.50.150">
    <property type="entry name" value="Vaccinia Virus protein VP39"/>
    <property type="match status" value="1"/>
</dbReference>
<dbReference type="SUPFAM" id="SSF53335">
    <property type="entry name" value="S-adenosyl-L-methionine-dependent methyltransferases"/>
    <property type="match status" value="1"/>
</dbReference>
<evidence type="ECO:0000256" key="6">
    <source>
        <dbReference type="ARBA" id="ARBA00022884"/>
    </source>
</evidence>
<evidence type="ECO:0000313" key="9">
    <source>
        <dbReference type="EMBL" id="KZM25016.1"/>
    </source>
</evidence>
<comment type="caution">
    <text evidence="9">The sequence shown here is derived from an EMBL/GenBank/DDBJ whole genome shotgun (WGS) entry which is preliminary data.</text>
</comment>
<keyword evidence="6" id="KW-0694">RNA-binding</keyword>
<dbReference type="GO" id="GO:0032259">
    <property type="term" value="P:methylation"/>
    <property type="evidence" value="ECO:0007669"/>
    <property type="project" value="UniProtKB-KW"/>
</dbReference>
<dbReference type="OrthoDB" id="16079at2759"/>